<dbReference type="PANTHER" id="PTHR45831:SF2">
    <property type="entry name" value="LD24721P"/>
    <property type="match status" value="1"/>
</dbReference>
<feature type="signal peptide" evidence="6">
    <location>
        <begin position="1"/>
        <end position="16"/>
    </location>
</feature>
<accession>A0A812I4T3</accession>
<feature type="compositionally biased region" description="Polar residues" evidence="4">
    <location>
        <begin position="173"/>
        <end position="183"/>
    </location>
</feature>
<reference evidence="7" key="1">
    <citation type="submission" date="2021-02" db="EMBL/GenBank/DDBJ databases">
        <authorList>
            <person name="Dougan E. K."/>
            <person name="Rhodes N."/>
            <person name="Thang M."/>
            <person name="Chan C."/>
        </authorList>
    </citation>
    <scope>NUCLEOTIDE SEQUENCE</scope>
</reference>
<evidence type="ECO:0000256" key="4">
    <source>
        <dbReference type="SAM" id="MobiDB-lite"/>
    </source>
</evidence>
<feature type="repeat" description="TPR" evidence="3">
    <location>
        <begin position="455"/>
        <end position="488"/>
    </location>
</feature>
<keyword evidence="5" id="KW-0812">Transmembrane</keyword>
<keyword evidence="2 3" id="KW-0802">TPR repeat</keyword>
<dbReference type="GO" id="GO:0016020">
    <property type="term" value="C:membrane"/>
    <property type="evidence" value="ECO:0007669"/>
    <property type="project" value="TreeGrafter"/>
</dbReference>
<evidence type="ECO:0000256" key="5">
    <source>
        <dbReference type="SAM" id="Phobius"/>
    </source>
</evidence>
<dbReference type="SUPFAM" id="SSF48452">
    <property type="entry name" value="TPR-like"/>
    <property type="match status" value="1"/>
</dbReference>
<dbReference type="OrthoDB" id="2423701at2759"/>
<evidence type="ECO:0000256" key="2">
    <source>
        <dbReference type="ARBA" id="ARBA00022803"/>
    </source>
</evidence>
<feature type="repeat" description="TPR" evidence="3">
    <location>
        <begin position="489"/>
        <end position="522"/>
    </location>
</feature>
<dbReference type="Pfam" id="PF00515">
    <property type="entry name" value="TPR_1"/>
    <property type="match status" value="1"/>
</dbReference>
<keyword evidence="8" id="KW-1185">Reference proteome</keyword>
<dbReference type="Proteomes" id="UP000604046">
    <property type="component" value="Unassembled WGS sequence"/>
</dbReference>
<protein>
    <submittedName>
        <fullName evidence="7">Uncharacterized protein</fullName>
    </submittedName>
</protein>
<sequence>MLACRFLTLLLVPALAGDGYDTGLAGRASTRCTNSLTLLQATSQKSRTVVQGDVDAELLRPSQTAEDFAPPNDLHSGRALVDRTVRALAGDIKASLLQVRATSFGYTTISFLILGVLVLSTVAAFLFTRPDLPMACHSDTKDVRLPANALAQSRGSKSFGANSSLPGRASYMQAASPSPSPTREGSDLDDRAEARGDFCPDLIVPRGCECVLLVPILPLSLGPFSVCDPNGHVVLRVLPKSLAQGSSPSSPRRSASMGRRPRPRSVSFGPDALGSSWRLELTTGSGELLAQSACCRTGKVSPEWSSCPSFSLMTSTGANYATLRRNAQEGYELVTPERTMHFWGSFDHHAVNITDEGGKLLATTELCAADWDPTGEFYRLRVAPLVDVGLLLCSLVCGRSPATHIADVAPASSRNAGDWFSCWAVAECGHTNSSFVKPYSPGLGFAFEYGPIQDAKMYSNRAAALTKLLAYPDALRDLDECLKLDPSFIKAYSRKGAAHFFMKEYHKSLQAYEQGLKLDPENAELLLASIACFGCSWHCDT</sequence>
<dbReference type="PROSITE" id="PS50005">
    <property type="entry name" value="TPR"/>
    <property type="match status" value="2"/>
</dbReference>
<dbReference type="SMART" id="SM00028">
    <property type="entry name" value="TPR"/>
    <property type="match status" value="2"/>
</dbReference>
<feature type="region of interest" description="Disordered" evidence="4">
    <location>
        <begin position="242"/>
        <end position="271"/>
    </location>
</feature>
<feature type="chain" id="PRO_5032468365" evidence="6">
    <location>
        <begin position="17"/>
        <end position="541"/>
    </location>
</feature>
<evidence type="ECO:0000256" key="3">
    <source>
        <dbReference type="PROSITE-ProRule" id="PRU00339"/>
    </source>
</evidence>
<dbReference type="InterPro" id="IPR011990">
    <property type="entry name" value="TPR-like_helical_dom_sf"/>
</dbReference>
<evidence type="ECO:0000313" key="8">
    <source>
        <dbReference type="Proteomes" id="UP000604046"/>
    </source>
</evidence>
<dbReference type="GO" id="GO:0006620">
    <property type="term" value="P:post-translational protein targeting to endoplasmic reticulum membrane"/>
    <property type="evidence" value="ECO:0007669"/>
    <property type="project" value="TreeGrafter"/>
</dbReference>
<dbReference type="EMBL" id="CAJNDS010000154">
    <property type="protein sequence ID" value="CAE6971206.1"/>
    <property type="molecule type" value="Genomic_DNA"/>
</dbReference>
<organism evidence="7 8">
    <name type="scientific">Symbiodinium natans</name>
    <dbReference type="NCBI Taxonomy" id="878477"/>
    <lineage>
        <taxon>Eukaryota</taxon>
        <taxon>Sar</taxon>
        <taxon>Alveolata</taxon>
        <taxon>Dinophyceae</taxon>
        <taxon>Suessiales</taxon>
        <taxon>Symbiodiniaceae</taxon>
        <taxon>Symbiodinium</taxon>
    </lineage>
</organism>
<name>A0A812I4T3_9DINO</name>
<proteinExistence type="predicted"/>
<dbReference type="GO" id="GO:0072380">
    <property type="term" value="C:TRC complex"/>
    <property type="evidence" value="ECO:0007669"/>
    <property type="project" value="TreeGrafter"/>
</dbReference>
<keyword evidence="1" id="KW-0677">Repeat</keyword>
<evidence type="ECO:0000256" key="1">
    <source>
        <dbReference type="ARBA" id="ARBA00022737"/>
    </source>
</evidence>
<dbReference type="Gene3D" id="1.25.40.10">
    <property type="entry name" value="Tetratricopeptide repeat domain"/>
    <property type="match status" value="1"/>
</dbReference>
<dbReference type="PANTHER" id="PTHR45831">
    <property type="entry name" value="LD24721P"/>
    <property type="match status" value="1"/>
</dbReference>
<keyword evidence="6" id="KW-0732">Signal</keyword>
<dbReference type="InterPro" id="IPR019734">
    <property type="entry name" value="TPR_rpt"/>
</dbReference>
<comment type="caution">
    <text evidence="7">The sequence shown here is derived from an EMBL/GenBank/DDBJ whole genome shotgun (WGS) entry which is preliminary data.</text>
</comment>
<feature type="compositionally biased region" description="Low complexity" evidence="4">
    <location>
        <begin position="246"/>
        <end position="258"/>
    </location>
</feature>
<feature type="transmembrane region" description="Helical" evidence="5">
    <location>
        <begin position="104"/>
        <end position="127"/>
    </location>
</feature>
<keyword evidence="5" id="KW-0472">Membrane</keyword>
<keyword evidence="5" id="KW-1133">Transmembrane helix</keyword>
<evidence type="ECO:0000256" key="6">
    <source>
        <dbReference type="SAM" id="SignalP"/>
    </source>
</evidence>
<feature type="region of interest" description="Disordered" evidence="4">
    <location>
        <begin position="170"/>
        <end position="191"/>
    </location>
</feature>
<dbReference type="InterPro" id="IPR047150">
    <property type="entry name" value="SGT"/>
</dbReference>
<dbReference type="AlphaFoldDB" id="A0A812I4T3"/>
<dbReference type="GO" id="GO:0060090">
    <property type="term" value="F:molecular adaptor activity"/>
    <property type="evidence" value="ECO:0007669"/>
    <property type="project" value="TreeGrafter"/>
</dbReference>
<gene>
    <name evidence="7" type="ORF">SNAT2548_LOCUS2572</name>
</gene>
<evidence type="ECO:0000313" key="7">
    <source>
        <dbReference type="EMBL" id="CAE6971206.1"/>
    </source>
</evidence>